<evidence type="ECO:0000313" key="3">
    <source>
        <dbReference type="Proteomes" id="UP000265120"/>
    </source>
</evidence>
<evidence type="ECO:0000313" key="2">
    <source>
        <dbReference type="Ensembl" id="ENSCSEP00000019692.1"/>
    </source>
</evidence>
<protein>
    <submittedName>
        <fullName evidence="2">Uncharacterized protein</fullName>
    </submittedName>
</protein>
<feature type="compositionally biased region" description="Polar residues" evidence="1">
    <location>
        <begin position="30"/>
        <end position="52"/>
    </location>
</feature>
<dbReference type="Proteomes" id="UP000265120">
    <property type="component" value="Chromosome 17"/>
</dbReference>
<dbReference type="GeneTree" id="ENSGT00940000160720"/>
<reference evidence="2" key="2">
    <citation type="submission" date="2025-08" db="UniProtKB">
        <authorList>
            <consortium name="Ensembl"/>
        </authorList>
    </citation>
    <scope>IDENTIFICATION</scope>
</reference>
<dbReference type="Ensembl" id="ENSCSET00000019931.1">
    <property type="protein sequence ID" value="ENSCSEP00000019692.1"/>
    <property type="gene ID" value="ENSCSEG00000012574.1"/>
</dbReference>
<accession>A0A3P8VZG0</accession>
<reference evidence="2 3" key="1">
    <citation type="journal article" date="2014" name="Nat. Genet.">
        <title>Whole-genome sequence of a flatfish provides insights into ZW sex chromosome evolution and adaptation to a benthic lifestyle.</title>
        <authorList>
            <person name="Chen S."/>
            <person name="Zhang G."/>
            <person name="Shao C."/>
            <person name="Huang Q."/>
            <person name="Liu G."/>
            <person name="Zhang P."/>
            <person name="Song W."/>
            <person name="An N."/>
            <person name="Chalopin D."/>
            <person name="Volff J.N."/>
            <person name="Hong Y."/>
            <person name="Li Q."/>
            <person name="Sha Z."/>
            <person name="Zhou H."/>
            <person name="Xie M."/>
            <person name="Yu Q."/>
            <person name="Liu Y."/>
            <person name="Xiang H."/>
            <person name="Wang N."/>
            <person name="Wu K."/>
            <person name="Yang C."/>
            <person name="Zhou Q."/>
            <person name="Liao X."/>
            <person name="Yang L."/>
            <person name="Hu Q."/>
            <person name="Zhang J."/>
            <person name="Meng L."/>
            <person name="Jin L."/>
            <person name="Tian Y."/>
            <person name="Lian J."/>
            <person name="Yang J."/>
            <person name="Miao G."/>
            <person name="Liu S."/>
            <person name="Liang Z."/>
            <person name="Yan F."/>
            <person name="Li Y."/>
            <person name="Sun B."/>
            <person name="Zhang H."/>
            <person name="Zhang J."/>
            <person name="Zhu Y."/>
            <person name="Du M."/>
            <person name="Zhao Y."/>
            <person name="Schartl M."/>
            <person name="Tang Q."/>
            <person name="Wang J."/>
        </authorList>
    </citation>
    <scope>NUCLEOTIDE SEQUENCE</scope>
</reference>
<reference evidence="2" key="3">
    <citation type="submission" date="2025-09" db="UniProtKB">
        <authorList>
            <consortium name="Ensembl"/>
        </authorList>
    </citation>
    <scope>IDENTIFICATION</scope>
</reference>
<sequence>MTMEEVREYERATQEATNLKIGSFPPAISISDTPLPSTTRGGPNSAPSTPLTTEAPDFLAVPKDRPRKKSAPETLTLPDPGRRDSLFKLPTGTWPFQKAERPSSE</sequence>
<evidence type="ECO:0000256" key="1">
    <source>
        <dbReference type="SAM" id="MobiDB-lite"/>
    </source>
</evidence>
<proteinExistence type="predicted"/>
<keyword evidence="3" id="KW-1185">Reference proteome</keyword>
<organism evidence="2 3">
    <name type="scientific">Cynoglossus semilaevis</name>
    <name type="common">Tongue sole</name>
    <dbReference type="NCBI Taxonomy" id="244447"/>
    <lineage>
        <taxon>Eukaryota</taxon>
        <taxon>Metazoa</taxon>
        <taxon>Chordata</taxon>
        <taxon>Craniata</taxon>
        <taxon>Vertebrata</taxon>
        <taxon>Euteleostomi</taxon>
        <taxon>Actinopterygii</taxon>
        <taxon>Neopterygii</taxon>
        <taxon>Teleostei</taxon>
        <taxon>Neoteleostei</taxon>
        <taxon>Acanthomorphata</taxon>
        <taxon>Carangaria</taxon>
        <taxon>Pleuronectiformes</taxon>
        <taxon>Pleuronectoidei</taxon>
        <taxon>Cynoglossidae</taxon>
        <taxon>Cynoglossinae</taxon>
        <taxon>Cynoglossus</taxon>
    </lineage>
</organism>
<dbReference type="STRING" id="244447.ENSCSEP00000019692"/>
<name>A0A3P8VZG0_CYNSE</name>
<feature type="region of interest" description="Disordered" evidence="1">
    <location>
        <begin position="17"/>
        <end position="105"/>
    </location>
</feature>
<dbReference type="OMA" id="PFQKAER"/>
<dbReference type="InParanoid" id="A0A3P8VZG0"/>
<dbReference type="AlphaFoldDB" id="A0A3P8VZG0"/>